<dbReference type="RefSeq" id="WP_109674768.1">
    <property type="nucleotide sequence ID" value="NZ_QGDT01000006.1"/>
</dbReference>
<dbReference type="OrthoDB" id="9779211at2"/>
<protein>
    <submittedName>
        <fullName evidence="1">Melibiase</fullName>
    </submittedName>
</protein>
<dbReference type="SUPFAM" id="SSF51445">
    <property type="entry name" value="(Trans)glycosidases"/>
    <property type="match status" value="1"/>
</dbReference>
<organism evidence="1 2">
    <name type="scientific">Dyadobacter jejuensis</name>
    <dbReference type="NCBI Taxonomy" id="1082580"/>
    <lineage>
        <taxon>Bacteria</taxon>
        <taxon>Pseudomonadati</taxon>
        <taxon>Bacteroidota</taxon>
        <taxon>Cytophagia</taxon>
        <taxon>Cytophagales</taxon>
        <taxon>Spirosomataceae</taxon>
        <taxon>Dyadobacter</taxon>
    </lineage>
</organism>
<proteinExistence type="predicted"/>
<evidence type="ECO:0000313" key="1">
    <source>
        <dbReference type="EMBL" id="PWJ57604.1"/>
    </source>
</evidence>
<comment type="caution">
    <text evidence="1">The sequence shown here is derived from an EMBL/GenBank/DDBJ whole genome shotgun (WGS) entry which is preliminary data.</text>
</comment>
<dbReference type="Proteomes" id="UP000245880">
    <property type="component" value="Unassembled WGS sequence"/>
</dbReference>
<dbReference type="EMBL" id="QGDT01000006">
    <property type="protein sequence ID" value="PWJ57604.1"/>
    <property type="molecule type" value="Genomic_DNA"/>
</dbReference>
<keyword evidence="2" id="KW-1185">Reference proteome</keyword>
<gene>
    <name evidence="1" type="ORF">CLV98_10675</name>
</gene>
<reference evidence="1 2" key="1">
    <citation type="submission" date="2018-03" db="EMBL/GenBank/DDBJ databases">
        <title>Genomic Encyclopedia of Archaeal and Bacterial Type Strains, Phase II (KMG-II): from individual species to whole genera.</title>
        <authorList>
            <person name="Goeker M."/>
        </authorList>
    </citation>
    <scope>NUCLEOTIDE SEQUENCE [LARGE SCALE GENOMIC DNA]</scope>
    <source>
        <strain evidence="1 2">DSM 100346</strain>
    </source>
</reference>
<dbReference type="Pfam" id="PF02065">
    <property type="entry name" value="Melibiase"/>
    <property type="match status" value="1"/>
</dbReference>
<dbReference type="AlphaFoldDB" id="A0A316AKQ2"/>
<evidence type="ECO:0000313" key="2">
    <source>
        <dbReference type="Proteomes" id="UP000245880"/>
    </source>
</evidence>
<dbReference type="InterPro" id="IPR017853">
    <property type="entry name" value="GH"/>
</dbReference>
<sequence length="874" mass="99365">MMKTKFSSLKPTPMNNDPYRFFGVLSALLSLFVFHAQAGTNFQDSFEFHHQQASASFAQNRLVLSTGLVQRTWSWTGEGLVTTSLENVKTKKQWVNTKPNVTADWAYYGLIDGTQGELLSIKPSVGNDEGFTSEYLQIEAIVYYKAVDTYVKYQAWAYPNAPGIRTQVFFKGPAEQYYKGTADNQNNRVRIEQVNGKNENPYESQALAFRTVASQSVDTNSLQFHIKGLNPDTEYQLGVLCWDWDRKGRKYRVKMTSVDGEIGKEVLKARAMDHKPAMVFMPLPVKQLATDGSIRVYLENMGSADVRVSEVVVLEKSTQGPVPKSVDMERYRSLEQEWPQGYRLAEYLDAGVHKSNDKMLPTGRVDYLPINFLNRQATLTGYFNDTQHRNTEATPIMKQEVLQVNGPVDYNWANLIDFKDGQDGLVMLKESHKCVNQYGVDTGEFTLTAHGLSNTGTSLYPADIDAKGYHWSWASWLILYDGEEGDKQLAIKEFDRLRYPTIPERDMYTMICTWGMSKDKSDGQDAASEASVLKLLKESKELGVDLLLIDDGWQVGKKHDGSSFSKGNGWNPHPEVYPTGWGNVVRKAQQLDMKLGLWGIARGMETEDMIRNWDELRMTQLKLDFASFPDNGALENMMSKVRKFIQYTDFQSSISWDLTENAPRYGYYWAREYGNVHVMNRKNGAPANVTYNPSLALRDFWYISHYTNLNKFQLTIHNPEIVDRSLSDAYLYSPAYCVATTLFGTPQFFSFPSTYSAPAKRAIQELLAAHKRYQKEIWTSQVFPIGAVPDNRSYTGFQAVGAEGQSGFLLLFREYYNEDPVGHFKLNFLESKKVELEDLLTGKTVRKTLGPDGQIDFSLSDPAEFQLLKYTVVN</sequence>
<dbReference type="Gene3D" id="3.20.20.70">
    <property type="entry name" value="Aldolase class I"/>
    <property type="match status" value="1"/>
</dbReference>
<dbReference type="InterPro" id="IPR013785">
    <property type="entry name" value="Aldolase_TIM"/>
</dbReference>
<accession>A0A316AKQ2</accession>
<name>A0A316AKQ2_9BACT</name>